<evidence type="ECO:0000313" key="2">
    <source>
        <dbReference type="EMBL" id="KAF8396925.1"/>
    </source>
</evidence>
<dbReference type="AlphaFoldDB" id="A0A834YZQ2"/>
<dbReference type="Proteomes" id="UP000655225">
    <property type="component" value="Unassembled WGS sequence"/>
</dbReference>
<evidence type="ECO:0000256" key="1">
    <source>
        <dbReference type="SAM" id="MobiDB-lite"/>
    </source>
</evidence>
<reference evidence="2 3" key="1">
    <citation type="submission" date="2020-04" db="EMBL/GenBank/DDBJ databases">
        <title>Plant Genome Project.</title>
        <authorList>
            <person name="Zhang R.-G."/>
        </authorList>
    </citation>
    <scope>NUCLEOTIDE SEQUENCE [LARGE SCALE GENOMIC DNA]</scope>
    <source>
        <strain evidence="2">YNK0</strain>
        <tissue evidence="2">Leaf</tissue>
    </source>
</reference>
<name>A0A834YZQ2_TETSI</name>
<keyword evidence="3" id="KW-1185">Reference proteome</keyword>
<organism evidence="2 3">
    <name type="scientific">Tetracentron sinense</name>
    <name type="common">Spur-leaf</name>
    <dbReference type="NCBI Taxonomy" id="13715"/>
    <lineage>
        <taxon>Eukaryota</taxon>
        <taxon>Viridiplantae</taxon>
        <taxon>Streptophyta</taxon>
        <taxon>Embryophyta</taxon>
        <taxon>Tracheophyta</taxon>
        <taxon>Spermatophyta</taxon>
        <taxon>Magnoliopsida</taxon>
        <taxon>Trochodendrales</taxon>
        <taxon>Trochodendraceae</taxon>
        <taxon>Tetracentron</taxon>
    </lineage>
</organism>
<sequence>MAIFAENITYPKTEPMTNAHKDLIVAENIHISHGRAVSGKNPVSKEDENYDDGPILVPGVTPLRTISTEEASPCEDEKSFVANPSIHQLK</sequence>
<comment type="caution">
    <text evidence="2">The sequence shown here is derived from an EMBL/GenBank/DDBJ whole genome shotgun (WGS) entry which is preliminary data.</text>
</comment>
<gene>
    <name evidence="2" type="ORF">HHK36_018560</name>
</gene>
<feature type="region of interest" description="Disordered" evidence="1">
    <location>
        <begin position="36"/>
        <end position="90"/>
    </location>
</feature>
<dbReference type="OrthoDB" id="550577at2759"/>
<evidence type="ECO:0000313" key="3">
    <source>
        <dbReference type="Proteomes" id="UP000655225"/>
    </source>
</evidence>
<accession>A0A834YZQ2</accession>
<dbReference type="EMBL" id="JABCRI010000012">
    <property type="protein sequence ID" value="KAF8396925.1"/>
    <property type="molecule type" value="Genomic_DNA"/>
</dbReference>
<proteinExistence type="predicted"/>
<protein>
    <submittedName>
        <fullName evidence="2">Uncharacterized protein</fullName>
    </submittedName>
</protein>